<dbReference type="InterPro" id="IPR017438">
    <property type="entry name" value="ATP-NAD_kinase_N"/>
</dbReference>
<reference evidence="14" key="2">
    <citation type="journal article" date="2023" name="Biology">
        <title>Prokaryotic Life Associated with Coal-Fire Gas Vents Revealed by Metagenomics.</title>
        <authorList>
            <person name="Kadnikov V.V."/>
            <person name="Mardanov A.V."/>
            <person name="Beletsky A.V."/>
            <person name="Karnachuk O.V."/>
            <person name="Ravin N.V."/>
        </authorList>
    </citation>
    <scope>NUCLEOTIDE SEQUENCE</scope>
    <source>
        <strain evidence="14">Bu02</strain>
    </source>
</reference>
<protein>
    <submittedName>
        <fullName evidence="14">Diacylglycerol kinase family lipid kinase</fullName>
    </submittedName>
</protein>
<dbReference type="Pfam" id="PF00781">
    <property type="entry name" value="DAGK_cat"/>
    <property type="match status" value="1"/>
</dbReference>
<dbReference type="PROSITE" id="PS50146">
    <property type="entry name" value="DAGK"/>
    <property type="match status" value="1"/>
</dbReference>
<keyword evidence="12" id="KW-1208">Phospholipid metabolism</keyword>
<sequence>MEAPKKICIILNPVAGYGRSRKLLPEVGKILRENGVQFDVVTTEGPRHAEALAKEASEKGYRAVVAMGGDGTLGEVVNGVLSGSEGCIPVATIPSGTGNDFAGGNRLFSHWSHSIQALVRPVVRKMDVLLLKDAKGFSRYAINSVGFGFDAYVVQRVQELGSKKVGRLSYMLEALRGLLAFKSLDVKVIVDGVEETVKNMWLCAVTNSEKYGGGMRVCPGASSCDGVLNTVYLADVSRASIVSLLFLVFRGKHVGKRGVHLQEAKGVLIDAPGFPCHIDGDTVNVTYPVSVRVVPQALPFFVKA</sequence>
<keyword evidence="5" id="KW-0479">Metal-binding</keyword>
<dbReference type="Gene3D" id="2.60.200.40">
    <property type="match status" value="1"/>
</dbReference>
<evidence type="ECO:0000256" key="10">
    <source>
        <dbReference type="ARBA" id="ARBA00023098"/>
    </source>
</evidence>
<accession>A0AAT9LB96</accession>
<organism evidence="14">
    <name type="scientific">Candidatus Fermentithermobacillus carboniphilus</name>
    <dbReference type="NCBI Taxonomy" id="3085328"/>
    <lineage>
        <taxon>Bacteria</taxon>
        <taxon>Bacillati</taxon>
        <taxon>Bacillota</taxon>
        <taxon>Candidatus Fermentithermobacillia</taxon>
        <taxon>Candidatus Fermentithermobacillales</taxon>
        <taxon>Candidatus Fermentithermobacillaceae</taxon>
        <taxon>Candidatus Fermentithermobacillus</taxon>
    </lineage>
</organism>
<name>A0AAT9LB96_9FIRM</name>
<evidence type="ECO:0000256" key="3">
    <source>
        <dbReference type="ARBA" id="ARBA00022516"/>
    </source>
</evidence>
<dbReference type="GO" id="GO:0008654">
    <property type="term" value="P:phospholipid biosynthetic process"/>
    <property type="evidence" value="ECO:0007669"/>
    <property type="project" value="UniProtKB-KW"/>
</dbReference>
<dbReference type="InterPro" id="IPR005218">
    <property type="entry name" value="Diacylglycerol/lipid_kinase"/>
</dbReference>
<evidence type="ECO:0000256" key="2">
    <source>
        <dbReference type="ARBA" id="ARBA00005983"/>
    </source>
</evidence>
<keyword evidence="10" id="KW-0443">Lipid metabolism</keyword>
<evidence type="ECO:0000256" key="6">
    <source>
        <dbReference type="ARBA" id="ARBA00022741"/>
    </source>
</evidence>
<dbReference type="GO" id="GO:0016301">
    <property type="term" value="F:kinase activity"/>
    <property type="evidence" value="ECO:0007669"/>
    <property type="project" value="UniProtKB-KW"/>
</dbReference>
<keyword evidence="9" id="KW-0460">Magnesium</keyword>
<reference evidence="14" key="1">
    <citation type="submission" date="2020-10" db="EMBL/GenBank/DDBJ databases">
        <authorList>
            <person name="Kadnikov V."/>
            <person name="Beletsky A.V."/>
            <person name="Mardanov A.V."/>
            <person name="Karnachuk O.V."/>
            <person name="Ravin N.V."/>
        </authorList>
    </citation>
    <scope>NUCLEOTIDE SEQUENCE</scope>
    <source>
        <strain evidence="14">Bu02</strain>
    </source>
</reference>
<dbReference type="InterPro" id="IPR045540">
    <property type="entry name" value="YegS/DAGK_C"/>
</dbReference>
<evidence type="ECO:0000259" key="13">
    <source>
        <dbReference type="PROSITE" id="PS50146"/>
    </source>
</evidence>
<dbReference type="PANTHER" id="PTHR12358:SF106">
    <property type="entry name" value="LIPID KINASE YEGS"/>
    <property type="match status" value="1"/>
</dbReference>
<dbReference type="Pfam" id="PF19279">
    <property type="entry name" value="YegS_C"/>
    <property type="match status" value="1"/>
</dbReference>
<evidence type="ECO:0000256" key="7">
    <source>
        <dbReference type="ARBA" id="ARBA00022777"/>
    </source>
</evidence>
<dbReference type="NCBIfam" id="TIGR00147">
    <property type="entry name" value="YegS/Rv2252/BmrU family lipid kinase"/>
    <property type="match status" value="1"/>
</dbReference>
<keyword evidence="7 14" id="KW-0418">Kinase</keyword>
<keyword evidence="8" id="KW-0067">ATP-binding</keyword>
<dbReference type="Gene3D" id="3.40.50.10330">
    <property type="entry name" value="Probable inorganic polyphosphate/atp-NAD kinase, domain 1"/>
    <property type="match status" value="1"/>
</dbReference>
<dbReference type="SMART" id="SM00046">
    <property type="entry name" value="DAGKc"/>
    <property type="match status" value="1"/>
</dbReference>
<evidence type="ECO:0000256" key="5">
    <source>
        <dbReference type="ARBA" id="ARBA00022723"/>
    </source>
</evidence>
<comment type="cofactor">
    <cofactor evidence="1">
        <name>Mg(2+)</name>
        <dbReference type="ChEBI" id="CHEBI:18420"/>
    </cofactor>
</comment>
<proteinExistence type="inferred from homology"/>
<dbReference type="GO" id="GO:0046872">
    <property type="term" value="F:metal ion binding"/>
    <property type="evidence" value="ECO:0007669"/>
    <property type="project" value="UniProtKB-KW"/>
</dbReference>
<evidence type="ECO:0000256" key="8">
    <source>
        <dbReference type="ARBA" id="ARBA00022840"/>
    </source>
</evidence>
<keyword evidence="3" id="KW-0444">Lipid biosynthesis</keyword>
<dbReference type="EMBL" id="CP062796">
    <property type="protein sequence ID" value="QUL98048.1"/>
    <property type="molecule type" value="Genomic_DNA"/>
</dbReference>
<keyword evidence="4" id="KW-0808">Transferase</keyword>
<dbReference type="InterPro" id="IPR001206">
    <property type="entry name" value="Diacylglycerol_kinase_cat_dom"/>
</dbReference>
<dbReference type="GO" id="GO:0005886">
    <property type="term" value="C:plasma membrane"/>
    <property type="evidence" value="ECO:0007669"/>
    <property type="project" value="TreeGrafter"/>
</dbReference>
<dbReference type="InterPro" id="IPR050187">
    <property type="entry name" value="Lipid_Phosphate_FormReg"/>
</dbReference>
<gene>
    <name evidence="14" type="ORF">IMF26_08270</name>
</gene>
<evidence type="ECO:0000256" key="4">
    <source>
        <dbReference type="ARBA" id="ARBA00022679"/>
    </source>
</evidence>
<dbReference type="SUPFAM" id="SSF111331">
    <property type="entry name" value="NAD kinase/diacylglycerol kinase-like"/>
    <property type="match status" value="1"/>
</dbReference>
<keyword evidence="6" id="KW-0547">Nucleotide-binding</keyword>
<dbReference type="AlphaFoldDB" id="A0AAT9LB96"/>
<evidence type="ECO:0000256" key="1">
    <source>
        <dbReference type="ARBA" id="ARBA00001946"/>
    </source>
</evidence>
<dbReference type="PANTHER" id="PTHR12358">
    <property type="entry name" value="SPHINGOSINE KINASE"/>
    <property type="match status" value="1"/>
</dbReference>
<dbReference type="InterPro" id="IPR016064">
    <property type="entry name" value="NAD/diacylglycerol_kinase_sf"/>
</dbReference>
<keyword evidence="11" id="KW-0594">Phospholipid biosynthesis</keyword>
<evidence type="ECO:0000256" key="9">
    <source>
        <dbReference type="ARBA" id="ARBA00022842"/>
    </source>
</evidence>
<evidence type="ECO:0000256" key="11">
    <source>
        <dbReference type="ARBA" id="ARBA00023209"/>
    </source>
</evidence>
<dbReference type="GO" id="GO:0005524">
    <property type="term" value="F:ATP binding"/>
    <property type="evidence" value="ECO:0007669"/>
    <property type="project" value="UniProtKB-KW"/>
</dbReference>
<evidence type="ECO:0000313" key="14">
    <source>
        <dbReference type="EMBL" id="QUL98048.1"/>
    </source>
</evidence>
<feature type="domain" description="DAGKc" evidence="13">
    <location>
        <begin position="2"/>
        <end position="135"/>
    </location>
</feature>
<dbReference type="KEGG" id="fcz:IMF26_08270"/>
<comment type="similarity">
    <text evidence="2">Belongs to the diacylglycerol/lipid kinase family.</text>
</comment>
<evidence type="ECO:0000256" key="12">
    <source>
        <dbReference type="ARBA" id="ARBA00023264"/>
    </source>
</evidence>